<evidence type="ECO:0000259" key="7">
    <source>
        <dbReference type="Pfam" id="PF08646"/>
    </source>
</evidence>
<organism evidence="8 9">
    <name type="scientific">Senna tora</name>
    <dbReference type="NCBI Taxonomy" id="362788"/>
    <lineage>
        <taxon>Eukaryota</taxon>
        <taxon>Viridiplantae</taxon>
        <taxon>Streptophyta</taxon>
        <taxon>Embryophyta</taxon>
        <taxon>Tracheophyta</taxon>
        <taxon>Spermatophyta</taxon>
        <taxon>Magnoliopsida</taxon>
        <taxon>eudicotyledons</taxon>
        <taxon>Gunneridae</taxon>
        <taxon>Pentapetalae</taxon>
        <taxon>rosids</taxon>
        <taxon>fabids</taxon>
        <taxon>Fabales</taxon>
        <taxon>Fabaceae</taxon>
        <taxon>Caesalpinioideae</taxon>
        <taxon>Cassia clade</taxon>
        <taxon>Senna</taxon>
    </lineage>
</organism>
<dbReference type="Gene3D" id="2.40.50.140">
    <property type="entry name" value="Nucleic acid-binding proteins"/>
    <property type="match status" value="2"/>
</dbReference>
<dbReference type="SUPFAM" id="SSF50249">
    <property type="entry name" value="Nucleic acid-binding proteins"/>
    <property type="match status" value="2"/>
</dbReference>
<feature type="domain" description="Replication factor A C-terminal" evidence="7">
    <location>
        <begin position="220"/>
        <end position="347"/>
    </location>
</feature>
<protein>
    <submittedName>
        <fullName evidence="8">Replication protein A 70 kDa DNA-binding subunit C-like</fullName>
    </submittedName>
</protein>
<keyword evidence="2" id="KW-0479">Metal-binding</keyword>
<comment type="caution">
    <text evidence="8">The sequence shown here is derived from an EMBL/GenBank/DDBJ whole genome shotgun (WGS) entry which is preliminary data.</text>
</comment>
<evidence type="ECO:0000313" key="9">
    <source>
        <dbReference type="Proteomes" id="UP000634136"/>
    </source>
</evidence>
<dbReference type="Pfam" id="PF08646">
    <property type="entry name" value="Rep_fac-A_C"/>
    <property type="match status" value="1"/>
</dbReference>
<evidence type="ECO:0000313" key="8">
    <source>
        <dbReference type="EMBL" id="KAF7821875.1"/>
    </source>
</evidence>
<dbReference type="PANTHER" id="PTHR47165">
    <property type="entry name" value="OS03G0429900 PROTEIN"/>
    <property type="match status" value="1"/>
</dbReference>
<sequence>MRQQSPKDLLQKCHLPPIVLHLESPSHKLYSLMARDRASTRESGHRKDPTKLIPPFVKFFIVFILARSFPFLDGFSFFTDVGSVFTGPRSGYSVRHSRSRVSATLWGRYCYQIEQFMNKHKEGAVIIALQYYKINVFNGHRSLSNSMHATHILINEKLEEFMGFHEHVSGSNLKSSLIGSSSSSVKYVSSYVDPFTAVSITCISELLLSADESVHCIIETVLKVNTDKAWFYNACIKCKRKVEEDGETFYCNYYATPMTTVIPRFRLELVVIDDTAPANFTLFDLDAANFWGVSAEFMKTKAEKVDDDSMQSLAEFEKFLGIPFVFKVGVKLAKWSPTSLIIVQAMSWDQDLIKKLSTESPRNVIASEENGDNNIGLSSSQDVIAVDIFGDNLTPNQEADKFTLNQETKNPINAMDGRCLSFSEEVTPEDGYTTSSNKGISSEESNTKRRFHDLYEVNTVSPEDLKKVKLEKI</sequence>
<evidence type="ECO:0000256" key="4">
    <source>
        <dbReference type="ARBA" id="ARBA00022833"/>
    </source>
</evidence>
<reference evidence="8" key="1">
    <citation type="submission" date="2020-09" db="EMBL/GenBank/DDBJ databases">
        <title>Genome-Enabled Discovery of Anthraquinone Biosynthesis in Senna tora.</title>
        <authorList>
            <person name="Kang S.-H."/>
            <person name="Pandey R.P."/>
            <person name="Lee C.-M."/>
            <person name="Sim J.-S."/>
            <person name="Jeong J.-T."/>
            <person name="Choi B.-S."/>
            <person name="Jung M."/>
            <person name="Ginzburg D."/>
            <person name="Zhao K."/>
            <person name="Won S.Y."/>
            <person name="Oh T.-J."/>
            <person name="Yu Y."/>
            <person name="Kim N.-H."/>
            <person name="Lee O.R."/>
            <person name="Lee T.-H."/>
            <person name="Bashyal P."/>
            <person name="Kim T.-S."/>
            <person name="Lee W.-H."/>
            <person name="Kawkins C."/>
            <person name="Kim C.-K."/>
            <person name="Kim J.S."/>
            <person name="Ahn B.O."/>
            <person name="Rhee S.Y."/>
            <person name="Sohng J.K."/>
        </authorList>
    </citation>
    <scope>NUCLEOTIDE SEQUENCE</scope>
    <source>
        <tissue evidence="8">Leaf</tissue>
    </source>
</reference>
<evidence type="ECO:0000256" key="3">
    <source>
        <dbReference type="ARBA" id="ARBA00022771"/>
    </source>
</evidence>
<dbReference type="AlphaFoldDB" id="A0A834TJ55"/>
<dbReference type="OrthoDB" id="1434713at2759"/>
<dbReference type="InterPro" id="IPR047192">
    <property type="entry name" value="Euk_RPA1_DBD_C"/>
</dbReference>
<name>A0A834TJ55_9FABA</name>
<comment type="similarity">
    <text evidence="1">Belongs to the replication factor A protein 1 family.</text>
</comment>
<keyword evidence="3" id="KW-0863">Zinc-finger</keyword>
<feature type="region of interest" description="Disordered" evidence="6">
    <location>
        <begin position="427"/>
        <end position="451"/>
    </location>
</feature>
<dbReference type="CDD" id="cd04476">
    <property type="entry name" value="RPA1_DBD_C"/>
    <property type="match status" value="1"/>
</dbReference>
<keyword evidence="5 8" id="KW-0238">DNA-binding</keyword>
<dbReference type="InterPro" id="IPR012340">
    <property type="entry name" value="NA-bd_OB-fold"/>
</dbReference>
<evidence type="ECO:0000256" key="2">
    <source>
        <dbReference type="ARBA" id="ARBA00022723"/>
    </source>
</evidence>
<gene>
    <name evidence="8" type="ORF">G2W53_027330</name>
</gene>
<dbReference type="Proteomes" id="UP000634136">
    <property type="component" value="Unassembled WGS sequence"/>
</dbReference>
<dbReference type="EMBL" id="JAAIUW010000008">
    <property type="protein sequence ID" value="KAF7821875.1"/>
    <property type="molecule type" value="Genomic_DNA"/>
</dbReference>
<keyword evidence="4" id="KW-0862">Zinc</keyword>
<keyword evidence="9" id="KW-1185">Reference proteome</keyword>
<dbReference type="GO" id="GO:0003677">
    <property type="term" value="F:DNA binding"/>
    <property type="evidence" value="ECO:0007669"/>
    <property type="project" value="UniProtKB-KW"/>
</dbReference>
<dbReference type="GO" id="GO:0008270">
    <property type="term" value="F:zinc ion binding"/>
    <property type="evidence" value="ECO:0007669"/>
    <property type="project" value="UniProtKB-KW"/>
</dbReference>
<dbReference type="PANTHER" id="PTHR47165:SF4">
    <property type="entry name" value="OS03G0429900 PROTEIN"/>
    <property type="match status" value="1"/>
</dbReference>
<proteinExistence type="inferred from homology"/>
<evidence type="ECO:0000256" key="1">
    <source>
        <dbReference type="ARBA" id="ARBA00005690"/>
    </source>
</evidence>
<accession>A0A834TJ55</accession>
<evidence type="ECO:0000256" key="5">
    <source>
        <dbReference type="ARBA" id="ARBA00023125"/>
    </source>
</evidence>
<evidence type="ECO:0000256" key="6">
    <source>
        <dbReference type="SAM" id="MobiDB-lite"/>
    </source>
</evidence>
<feature type="compositionally biased region" description="Polar residues" evidence="6">
    <location>
        <begin position="432"/>
        <end position="444"/>
    </location>
</feature>
<dbReference type="InterPro" id="IPR013955">
    <property type="entry name" value="Rep_factor-A_C"/>
</dbReference>